<organism evidence="7 8">
    <name type="scientific">Enterococcus canis</name>
    <dbReference type="NCBI Taxonomy" id="214095"/>
    <lineage>
        <taxon>Bacteria</taxon>
        <taxon>Bacillati</taxon>
        <taxon>Bacillota</taxon>
        <taxon>Bacilli</taxon>
        <taxon>Lactobacillales</taxon>
        <taxon>Enterococcaceae</taxon>
        <taxon>Enterococcus</taxon>
    </lineage>
</organism>
<feature type="binding site" evidence="6">
    <location>
        <position position="306"/>
    </location>
    <ligand>
        <name>a divalent metal cation</name>
        <dbReference type="ChEBI" id="CHEBI:60240"/>
        <label>1</label>
    </ligand>
</feature>
<keyword evidence="8" id="KW-1185">Reference proteome</keyword>
<keyword evidence="4 5" id="KW-0479">Metal-binding</keyword>
<dbReference type="InterPro" id="IPR036069">
    <property type="entry name" value="DUF34/NIF3_sf"/>
</dbReference>
<dbReference type="InterPro" id="IPR002678">
    <property type="entry name" value="DUF34/NIF3"/>
</dbReference>
<evidence type="ECO:0000256" key="4">
    <source>
        <dbReference type="ARBA" id="ARBA00022723"/>
    </source>
</evidence>
<dbReference type="AlphaFoldDB" id="A0A1L8RJ62"/>
<dbReference type="Proteomes" id="UP000181884">
    <property type="component" value="Unassembled WGS sequence"/>
</dbReference>
<evidence type="ECO:0000256" key="6">
    <source>
        <dbReference type="PIRSR" id="PIRSR602678-1"/>
    </source>
</evidence>
<dbReference type="PANTHER" id="PTHR13799:SF14">
    <property type="entry name" value="GTP CYCLOHYDROLASE 1 TYPE 2 HOMOLOG"/>
    <property type="match status" value="1"/>
</dbReference>
<dbReference type="GO" id="GO:0046872">
    <property type="term" value="F:metal ion binding"/>
    <property type="evidence" value="ECO:0007669"/>
    <property type="project" value="UniProtKB-UniRule"/>
</dbReference>
<dbReference type="EMBL" id="JXKH01000001">
    <property type="protein sequence ID" value="OJG19796.1"/>
    <property type="molecule type" value="Genomic_DNA"/>
</dbReference>
<feature type="binding site" evidence="6">
    <location>
        <position position="309"/>
    </location>
    <ligand>
        <name>a divalent metal cation</name>
        <dbReference type="ChEBI" id="CHEBI:60240"/>
        <label>1</label>
    </ligand>
</feature>
<dbReference type="STRING" id="214095.RU97_GL000029"/>
<name>A0A1L8RJ62_9ENTE</name>
<dbReference type="InterPro" id="IPR015867">
    <property type="entry name" value="N-reg_PII/ATP_PRibTrfase_C"/>
</dbReference>
<dbReference type="GO" id="GO:0005737">
    <property type="term" value="C:cytoplasm"/>
    <property type="evidence" value="ECO:0007669"/>
    <property type="project" value="TreeGrafter"/>
</dbReference>
<dbReference type="FunFam" id="3.40.1390.30:FF:000001">
    <property type="entry name" value="GTP cyclohydrolase 1 type 2"/>
    <property type="match status" value="1"/>
</dbReference>
<dbReference type="PIRSF" id="PIRSF037489">
    <property type="entry name" value="UCP037489_NIF3_YqfO"/>
    <property type="match status" value="1"/>
</dbReference>
<evidence type="ECO:0000313" key="8">
    <source>
        <dbReference type="Proteomes" id="UP000181884"/>
    </source>
</evidence>
<sequence length="346" mass="38639">MGLHIGTLNKPIKKVMVTLDVRPEVVAEAIEAGVDLLIAKHPPIFKPIKHLFSDDPQEKMLMELVKHDIAVYAAHTNMDIVENGLNDWFCEALGIEQTTFLEKTHEIPYRKLVVFVPVTQGDALRSALSAAGAGVQGNYRGTSYSMEGIGRFTPTAGAEPAIGKIGEPETVVEERIEVLYLSADEDKILQTLREHHPYEEPAYDLLPLVHNHKDFGLGRIGELAQPQSLPDFIQQIKTVFGLEGLRVVTNEPHKQIKRVAICGGSGEKFYPAALRGGADAYITGDIYYHTGHDMLSRGLTAIDPGHNIEKLCIPKLVELFNQWKKEYNWEVEFIPSTVDTNPFRFY</sequence>
<feature type="binding site" evidence="6">
    <location>
        <position position="79"/>
    </location>
    <ligand>
        <name>a divalent metal cation</name>
        <dbReference type="ChEBI" id="CHEBI:60240"/>
        <label>1</label>
    </ligand>
</feature>
<dbReference type="PANTHER" id="PTHR13799">
    <property type="entry name" value="NGG1 INTERACTING FACTOR 3"/>
    <property type="match status" value="1"/>
</dbReference>
<comment type="caution">
    <text evidence="7">The sequence shown here is derived from an EMBL/GenBank/DDBJ whole genome shotgun (WGS) entry which is preliminary data.</text>
</comment>
<protein>
    <recommendedName>
        <fullName evidence="3 5">GTP cyclohydrolase 1 type 2 homolog</fullName>
    </recommendedName>
</protein>
<dbReference type="InterPro" id="IPR017221">
    <property type="entry name" value="DUF34/NIF3_bac"/>
</dbReference>
<evidence type="ECO:0000256" key="2">
    <source>
        <dbReference type="ARBA" id="ARBA00011643"/>
    </source>
</evidence>
<evidence type="ECO:0000256" key="5">
    <source>
        <dbReference type="PIRNR" id="PIRNR037489"/>
    </source>
</evidence>
<evidence type="ECO:0000313" key="7">
    <source>
        <dbReference type="EMBL" id="OJG19796.1"/>
    </source>
</evidence>
<dbReference type="NCBIfam" id="TIGR00486">
    <property type="entry name" value="YbgI_SA1388"/>
    <property type="match status" value="1"/>
</dbReference>
<dbReference type="Gene3D" id="3.40.1390.30">
    <property type="entry name" value="NIF3 (NGG1p interacting factor 3)-like"/>
    <property type="match status" value="2"/>
</dbReference>
<accession>A0A1L8RJ62</accession>
<comment type="similarity">
    <text evidence="1 5">Belongs to the GTP cyclohydrolase I type 2/NIF3 family.</text>
</comment>
<feature type="binding site" evidence="6">
    <location>
        <position position="41"/>
    </location>
    <ligand>
        <name>a divalent metal cation</name>
        <dbReference type="ChEBI" id="CHEBI:60240"/>
        <label>1</label>
    </ligand>
</feature>
<evidence type="ECO:0000256" key="3">
    <source>
        <dbReference type="ARBA" id="ARBA00022112"/>
    </source>
</evidence>
<reference evidence="7 8" key="1">
    <citation type="submission" date="2014-12" db="EMBL/GenBank/DDBJ databases">
        <title>Draft genome sequences of 29 type strains of Enterococci.</title>
        <authorList>
            <person name="Zhong Z."/>
            <person name="Sun Z."/>
            <person name="Liu W."/>
            <person name="Zhang W."/>
            <person name="Zhang H."/>
        </authorList>
    </citation>
    <scope>NUCLEOTIDE SEQUENCE [LARGE SCALE GENOMIC DNA]</scope>
    <source>
        <strain evidence="7 8">DSM 17029</strain>
    </source>
</reference>
<comment type="subunit">
    <text evidence="2">Homohexamer.</text>
</comment>
<dbReference type="SUPFAM" id="SSF102705">
    <property type="entry name" value="NIF3 (NGG1p interacting factor 3)-like"/>
    <property type="match status" value="1"/>
</dbReference>
<evidence type="ECO:0000256" key="1">
    <source>
        <dbReference type="ARBA" id="ARBA00006964"/>
    </source>
</evidence>
<proteinExistence type="inferred from homology"/>
<gene>
    <name evidence="7" type="ORF">RU97_GL000029</name>
</gene>
<dbReference type="Gene3D" id="3.30.70.120">
    <property type="match status" value="1"/>
</dbReference>
<dbReference type="Pfam" id="PF01784">
    <property type="entry name" value="DUF34_NIF3"/>
    <property type="match status" value="1"/>
</dbReference>